<dbReference type="RefSeq" id="WP_171246834.1">
    <property type="nucleotide sequence ID" value="NZ_JABFAJ010000012.1"/>
</dbReference>
<accession>A0A849K297</accession>
<name>A0A849K297_9MICO</name>
<feature type="compositionally biased region" description="Low complexity" evidence="1">
    <location>
        <begin position="16"/>
        <end position="33"/>
    </location>
</feature>
<reference evidence="3 4" key="1">
    <citation type="submission" date="2020-05" db="EMBL/GenBank/DDBJ databases">
        <title>Genome sequence of Isoptericola sp. JC619 isolated from Chilika lagoon, India.</title>
        <authorList>
            <person name="Kumar D."/>
            <person name="Appam K."/>
            <person name="Gandham S."/>
            <person name="Uppada J."/>
            <person name="Sasikala C."/>
            <person name="Venkata Ramana C."/>
        </authorList>
    </citation>
    <scope>NUCLEOTIDE SEQUENCE [LARGE SCALE GENOMIC DNA]</scope>
    <source>
        <strain evidence="3 4">JC619</strain>
    </source>
</reference>
<keyword evidence="4" id="KW-1185">Reference proteome</keyword>
<protein>
    <recommendedName>
        <fullName evidence="2">DUF6318 domain-containing protein</fullName>
    </recommendedName>
</protein>
<gene>
    <name evidence="3" type="ORF">HLI28_07200</name>
</gene>
<feature type="domain" description="DUF6318" evidence="2">
    <location>
        <begin position="43"/>
        <end position="182"/>
    </location>
</feature>
<sequence>MAVLLTGCTGDEPEPEAQASEPSSAPVTTAPSAEPTPSPSPSATGPAKPERPAAMDRKDEKGAAAAVEYILGLEQPMMVSGNTAEWERHSHRSCDYCAARLDQAMTIARRGDVFTGGSQTVEIDTVYQRDEVTGIWPFDVTIQEAATTITDVEGEVLFESDDISGERRIEVGLVDGEWVLVERAEIPKD</sequence>
<dbReference type="InterPro" id="IPR046281">
    <property type="entry name" value="DUF6318"/>
</dbReference>
<evidence type="ECO:0000256" key="1">
    <source>
        <dbReference type="SAM" id="MobiDB-lite"/>
    </source>
</evidence>
<feature type="compositionally biased region" description="Basic and acidic residues" evidence="1">
    <location>
        <begin position="48"/>
        <end position="61"/>
    </location>
</feature>
<comment type="caution">
    <text evidence="3">The sequence shown here is derived from an EMBL/GenBank/DDBJ whole genome shotgun (WGS) entry which is preliminary data.</text>
</comment>
<dbReference type="EMBL" id="JABFAJ010000012">
    <property type="protein sequence ID" value="NNU27328.1"/>
    <property type="molecule type" value="Genomic_DNA"/>
</dbReference>
<organism evidence="3 4">
    <name type="scientific">Isoptericola sediminis</name>
    <dbReference type="NCBI Taxonomy" id="2733572"/>
    <lineage>
        <taxon>Bacteria</taxon>
        <taxon>Bacillati</taxon>
        <taxon>Actinomycetota</taxon>
        <taxon>Actinomycetes</taxon>
        <taxon>Micrococcales</taxon>
        <taxon>Promicromonosporaceae</taxon>
        <taxon>Isoptericola</taxon>
    </lineage>
</organism>
<dbReference type="Proteomes" id="UP000557204">
    <property type="component" value="Unassembled WGS sequence"/>
</dbReference>
<evidence type="ECO:0000313" key="3">
    <source>
        <dbReference type="EMBL" id="NNU27328.1"/>
    </source>
</evidence>
<dbReference type="AlphaFoldDB" id="A0A849K297"/>
<evidence type="ECO:0000313" key="4">
    <source>
        <dbReference type="Proteomes" id="UP000557204"/>
    </source>
</evidence>
<dbReference type="Pfam" id="PF19843">
    <property type="entry name" value="DUF6318"/>
    <property type="match status" value="1"/>
</dbReference>
<proteinExistence type="predicted"/>
<evidence type="ECO:0000259" key="2">
    <source>
        <dbReference type="Pfam" id="PF19843"/>
    </source>
</evidence>
<feature type="region of interest" description="Disordered" evidence="1">
    <location>
        <begin position="1"/>
        <end position="61"/>
    </location>
</feature>